<dbReference type="EMBL" id="DRYK01000055">
    <property type="protein sequence ID" value="HHP67924.1"/>
    <property type="molecule type" value="Genomic_DNA"/>
</dbReference>
<dbReference type="GO" id="GO:0008654">
    <property type="term" value="P:phospholipid biosynthetic process"/>
    <property type="evidence" value="ECO:0007669"/>
    <property type="project" value="InterPro"/>
</dbReference>
<accession>A0A7J3XYY4</accession>
<comment type="similarity">
    <text evidence="2">Belongs to the CDP-alcohol phosphatidyltransferase class-I family.</text>
</comment>
<gene>
    <name evidence="4" type="ORF">ENM60_03945</name>
</gene>
<feature type="transmembrane region" description="Helical" evidence="3">
    <location>
        <begin position="98"/>
        <end position="124"/>
    </location>
</feature>
<dbReference type="Pfam" id="PF01066">
    <property type="entry name" value="CDP-OH_P_transf"/>
    <property type="match status" value="1"/>
</dbReference>
<evidence type="ECO:0000256" key="2">
    <source>
        <dbReference type="RuleBase" id="RU003750"/>
    </source>
</evidence>
<evidence type="ECO:0000256" key="3">
    <source>
        <dbReference type="SAM" id="Phobius"/>
    </source>
</evidence>
<comment type="caution">
    <text evidence="4">The sequence shown here is derived from an EMBL/GenBank/DDBJ whole genome shotgun (WGS) entry which is preliminary data.</text>
</comment>
<sequence length="199" mass="21736">MVKHVLARLRRRLKRKVEELGGRLGELGVRPVHLTVAGLFLSVLAFLSSLKNSLLYYTIFLAFSGLMDMLDGPVARATGKASPLGAFLDSFVDRVSDVLLIISLVNFGLDWGFVTSLLVASLLISYSRARAESLGVSLEGVGLVERGERIILLTATAVLLAVNFTIGFATFILFLALSLETVAHRFIYVVQALRDSKPR</sequence>
<dbReference type="GO" id="GO:0016780">
    <property type="term" value="F:phosphotransferase activity, for other substituted phosphate groups"/>
    <property type="evidence" value="ECO:0007669"/>
    <property type="project" value="InterPro"/>
</dbReference>
<dbReference type="PROSITE" id="PS00379">
    <property type="entry name" value="CDP_ALCOHOL_P_TRANSF"/>
    <property type="match status" value="1"/>
</dbReference>
<dbReference type="GO" id="GO:0016020">
    <property type="term" value="C:membrane"/>
    <property type="evidence" value="ECO:0007669"/>
    <property type="project" value="InterPro"/>
</dbReference>
<organism evidence="4">
    <name type="scientific">Thermogladius calderae</name>
    <dbReference type="NCBI Taxonomy" id="1200300"/>
    <lineage>
        <taxon>Archaea</taxon>
        <taxon>Thermoproteota</taxon>
        <taxon>Thermoprotei</taxon>
        <taxon>Desulfurococcales</taxon>
        <taxon>Desulfurococcaceae</taxon>
        <taxon>Thermogladius</taxon>
    </lineage>
</organism>
<dbReference type="Gene3D" id="1.20.120.1760">
    <property type="match status" value="1"/>
</dbReference>
<proteinExistence type="inferred from homology"/>
<evidence type="ECO:0000313" key="4">
    <source>
        <dbReference type="EMBL" id="HHP67924.1"/>
    </source>
</evidence>
<keyword evidence="3" id="KW-0812">Transmembrane</keyword>
<keyword evidence="1 2" id="KW-0808">Transferase</keyword>
<reference evidence="4" key="1">
    <citation type="journal article" date="2020" name="mSystems">
        <title>Genome- and Community-Level Interaction Insights into Carbon Utilization and Element Cycling Functions of Hydrothermarchaeota in Hydrothermal Sediment.</title>
        <authorList>
            <person name="Zhou Z."/>
            <person name="Liu Y."/>
            <person name="Xu W."/>
            <person name="Pan J."/>
            <person name="Luo Z.H."/>
            <person name="Li M."/>
        </authorList>
    </citation>
    <scope>NUCLEOTIDE SEQUENCE [LARGE SCALE GENOMIC DNA]</scope>
    <source>
        <strain evidence="4">SpSt-110</strain>
    </source>
</reference>
<protein>
    <submittedName>
        <fullName evidence="4">CDP-alcohol phosphatidyltransferase family protein</fullName>
    </submittedName>
</protein>
<keyword evidence="3" id="KW-1133">Transmembrane helix</keyword>
<dbReference type="AlphaFoldDB" id="A0A7J3XYY4"/>
<dbReference type="InterPro" id="IPR043130">
    <property type="entry name" value="CDP-OH_PTrfase_TM_dom"/>
</dbReference>
<feature type="transmembrane region" description="Helical" evidence="3">
    <location>
        <begin position="150"/>
        <end position="177"/>
    </location>
</feature>
<dbReference type="InterPro" id="IPR000462">
    <property type="entry name" value="CDP-OH_P_trans"/>
</dbReference>
<keyword evidence="3" id="KW-0472">Membrane</keyword>
<name>A0A7J3XYY4_9CREN</name>
<evidence type="ECO:0000256" key="1">
    <source>
        <dbReference type="ARBA" id="ARBA00022679"/>
    </source>
</evidence>
<dbReference type="InterPro" id="IPR048254">
    <property type="entry name" value="CDP_ALCOHOL_P_TRANSF_CS"/>
</dbReference>